<dbReference type="OrthoDB" id="118105at2759"/>
<keyword evidence="3" id="KW-1185">Reference proteome</keyword>
<dbReference type="AlphaFoldDB" id="A0A6P8U908"/>
<gene>
    <name evidence="4" type="primary">LOC117546955</name>
</gene>
<evidence type="ECO:0000313" key="4">
    <source>
        <dbReference type="RefSeq" id="XP_034073284.1"/>
    </source>
</evidence>
<dbReference type="Pfam" id="PF13843">
    <property type="entry name" value="DDE_Tnp_1_7"/>
    <property type="match status" value="1"/>
</dbReference>
<evidence type="ECO:0000313" key="3">
    <source>
        <dbReference type="Proteomes" id="UP000515161"/>
    </source>
</evidence>
<evidence type="ECO:0000256" key="1">
    <source>
        <dbReference type="SAM" id="MobiDB-lite"/>
    </source>
</evidence>
<evidence type="ECO:0000259" key="2">
    <source>
        <dbReference type="Pfam" id="PF13843"/>
    </source>
</evidence>
<dbReference type="InParanoid" id="A0A6P8U908"/>
<name>A0A6P8U908_GYMAC</name>
<accession>A0A6P8U908</accession>
<sequence length="606" mass="69168">MADRKQSPEEVLAALAEEDSEADSLVDSASDDEDLLQPERRSHHDDSPSESDEEYETQPSSSSPGSESPKDTQSKGKGNASSNPMKRVRRSPRGGSPALRWRSREEKDRGPEPRRFMPARVPGPALDPSAAWSPLSLFRLFFSPSVVQRLVDNTNANALKRSQAGKKYVWKELTVRDFYIFLAITILSALVHVAHRSDYWLKKGLYDFPFAAENMSQERFEAILWSLHMSDPEGDEENERKSNTAEYDRLFKIKPLYTDIIAACKAHFQPYQNLSIDEKMVAFKAMEPHMRDQPIKWGYKLLVLADSSTAYTWNFSVCTGESESTTGRGLSYSSVMDLLPLPLLGQGYTLFVDNLHTSPALFKHLSTKNIGCCGIIGRNQIGFPQTELNELPKKAERGDLRWIRRGELLFVKWMDSWEVCMCSTVHEAFSGQTLRRKVKRAGEWQIKTVPVPDAVVDYRQSMRGEDVSDVNYSAHHKTKKWYKTFFYHFLEISVVNSFLLHEELLKVSSDPGRTKPHTLKSFRERLAADMLEFAEGCAAPSLLKCMPMFYGEDGTQSRRYCRRCHDAGYKRVKTPVYCSKCLVPLCLTAKKNCYMEWHLNTRIQDA</sequence>
<feature type="compositionally biased region" description="Basic and acidic residues" evidence="1">
    <location>
        <begin position="102"/>
        <end position="115"/>
    </location>
</feature>
<feature type="compositionally biased region" description="Basic and acidic residues" evidence="1">
    <location>
        <begin position="37"/>
        <end position="47"/>
    </location>
</feature>
<dbReference type="PANTHER" id="PTHR46599">
    <property type="entry name" value="PIGGYBAC TRANSPOSABLE ELEMENT-DERIVED PROTEIN 4"/>
    <property type="match status" value="1"/>
</dbReference>
<dbReference type="InterPro" id="IPR029526">
    <property type="entry name" value="PGBD"/>
</dbReference>
<dbReference type="PANTHER" id="PTHR46599:SF3">
    <property type="entry name" value="PIGGYBAC TRANSPOSABLE ELEMENT-DERIVED PROTEIN 4"/>
    <property type="match status" value="1"/>
</dbReference>
<feature type="compositionally biased region" description="Polar residues" evidence="1">
    <location>
        <begin position="75"/>
        <end position="84"/>
    </location>
</feature>
<organism evidence="3 4">
    <name type="scientific">Gymnodraco acuticeps</name>
    <name type="common">Antarctic dragonfish</name>
    <dbReference type="NCBI Taxonomy" id="8218"/>
    <lineage>
        <taxon>Eukaryota</taxon>
        <taxon>Metazoa</taxon>
        <taxon>Chordata</taxon>
        <taxon>Craniata</taxon>
        <taxon>Vertebrata</taxon>
        <taxon>Euteleostomi</taxon>
        <taxon>Actinopterygii</taxon>
        <taxon>Neopterygii</taxon>
        <taxon>Teleostei</taxon>
        <taxon>Neoteleostei</taxon>
        <taxon>Acanthomorphata</taxon>
        <taxon>Eupercaria</taxon>
        <taxon>Perciformes</taxon>
        <taxon>Notothenioidei</taxon>
        <taxon>Bathydraconidae</taxon>
        <taxon>Gymnodraco</taxon>
    </lineage>
</organism>
<feature type="region of interest" description="Disordered" evidence="1">
    <location>
        <begin position="1"/>
        <end position="122"/>
    </location>
</feature>
<dbReference type="RefSeq" id="XP_034073284.1">
    <property type="nucleotide sequence ID" value="XM_034217393.1"/>
</dbReference>
<dbReference type="Proteomes" id="UP000515161">
    <property type="component" value="Unplaced"/>
</dbReference>
<protein>
    <submittedName>
        <fullName evidence="4">PiggyBac transposable element-derived protein 4-like</fullName>
    </submittedName>
</protein>
<reference evidence="4" key="1">
    <citation type="submission" date="2025-08" db="UniProtKB">
        <authorList>
            <consortium name="RefSeq"/>
        </authorList>
    </citation>
    <scope>IDENTIFICATION</scope>
</reference>
<dbReference type="KEGG" id="gacu:117546955"/>
<dbReference type="GeneID" id="117546955"/>
<feature type="domain" description="PiggyBac transposable element-derived protein" evidence="2">
    <location>
        <begin position="133"/>
        <end position="498"/>
    </location>
</feature>
<feature type="compositionally biased region" description="Acidic residues" evidence="1">
    <location>
        <begin position="16"/>
        <end position="36"/>
    </location>
</feature>
<proteinExistence type="predicted"/>